<evidence type="ECO:0000313" key="4">
    <source>
        <dbReference type="EMBL" id="VDM67284.1"/>
    </source>
</evidence>
<sequence length="113" mass="12582">MVPWDDSSEGSRRYVKGLSAVACFEKNGAFGEVNLGKLKLKTGEEIEVAVKVIKGTKVTKTQLSAFFEEAKLMRRFDHPNIVRFFGVAPQEEPIMIILEFASGGSLKVPHRLQ</sequence>
<evidence type="ECO:0000313" key="5">
    <source>
        <dbReference type="Proteomes" id="UP000270094"/>
    </source>
</evidence>
<evidence type="ECO:0000256" key="1">
    <source>
        <dbReference type="ARBA" id="ARBA00022741"/>
    </source>
</evidence>
<dbReference type="InterPro" id="IPR001245">
    <property type="entry name" value="Ser-Thr/Tyr_kinase_cat_dom"/>
</dbReference>
<dbReference type="AlphaFoldDB" id="A0A3P7INW0"/>
<reference evidence="4 5" key="1">
    <citation type="submission" date="2018-11" db="EMBL/GenBank/DDBJ databases">
        <authorList>
            <consortium name="Pathogen Informatics"/>
        </authorList>
    </citation>
    <scope>NUCLEOTIDE SEQUENCE [LARGE SCALE GENOMIC DNA]</scope>
</reference>
<dbReference type="OrthoDB" id="546826at2759"/>
<dbReference type="InterPro" id="IPR000719">
    <property type="entry name" value="Prot_kinase_dom"/>
</dbReference>
<keyword evidence="5" id="KW-1185">Reference proteome</keyword>
<keyword evidence="1" id="KW-0547">Nucleotide-binding</keyword>
<accession>A0A3P7INW0</accession>
<evidence type="ECO:0000256" key="2">
    <source>
        <dbReference type="ARBA" id="ARBA00022840"/>
    </source>
</evidence>
<gene>
    <name evidence="4" type="ORF">SVUK_LOCUS2282</name>
</gene>
<dbReference type="InterPro" id="IPR050198">
    <property type="entry name" value="Non-receptor_tyrosine_kinases"/>
</dbReference>
<dbReference type="InterPro" id="IPR011009">
    <property type="entry name" value="Kinase-like_dom_sf"/>
</dbReference>
<feature type="domain" description="Protein kinase" evidence="3">
    <location>
        <begin position="19"/>
        <end position="113"/>
    </location>
</feature>
<dbReference type="PROSITE" id="PS50011">
    <property type="entry name" value="PROTEIN_KINASE_DOM"/>
    <property type="match status" value="1"/>
</dbReference>
<dbReference type="GO" id="GO:0005524">
    <property type="term" value="F:ATP binding"/>
    <property type="evidence" value="ECO:0007669"/>
    <property type="project" value="UniProtKB-KW"/>
</dbReference>
<organism evidence="4 5">
    <name type="scientific">Strongylus vulgaris</name>
    <name type="common">Blood worm</name>
    <dbReference type="NCBI Taxonomy" id="40348"/>
    <lineage>
        <taxon>Eukaryota</taxon>
        <taxon>Metazoa</taxon>
        <taxon>Ecdysozoa</taxon>
        <taxon>Nematoda</taxon>
        <taxon>Chromadorea</taxon>
        <taxon>Rhabditida</taxon>
        <taxon>Rhabditina</taxon>
        <taxon>Rhabditomorpha</taxon>
        <taxon>Strongyloidea</taxon>
        <taxon>Strongylidae</taxon>
        <taxon>Strongylus</taxon>
    </lineage>
</organism>
<dbReference type="Proteomes" id="UP000270094">
    <property type="component" value="Unassembled WGS sequence"/>
</dbReference>
<dbReference type="SUPFAM" id="SSF56112">
    <property type="entry name" value="Protein kinase-like (PK-like)"/>
    <property type="match status" value="1"/>
</dbReference>
<proteinExistence type="predicted"/>
<dbReference type="EMBL" id="UYYB01005059">
    <property type="protein sequence ID" value="VDM67284.1"/>
    <property type="molecule type" value="Genomic_DNA"/>
</dbReference>
<dbReference type="GO" id="GO:0004672">
    <property type="term" value="F:protein kinase activity"/>
    <property type="evidence" value="ECO:0007669"/>
    <property type="project" value="InterPro"/>
</dbReference>
<keyword evidence="2" id="KW-0067">ATP-binding</keyword>
<protein>
    <recommendedName>
        <fullName evidence="3">Protein kinase domain-containing protein</fullName>
    </recommendedName>
</protein>
<dbReference type="PANTHER" id="PTHR24418">
    <property type="entry name" value="TYROSINE-PROTEIN KINASE"/>
    <property type="match status" value="1"/>
</dbReference>
<dbReference type="Gene3D" id="3.30.200.20">
    <property type="entry name" value="Phosphorylase Kinase, domain 1"/>
    <property type="match status" value="1"/>
</dbReference>
<name>A0A3P7INW0_STRVU</name>
<evidence type="ECO:0000259" key="3">
    <source>
        <dbReference type="PROSITE" id="PS50011"/>
    </source>
</evidence>
<dbReference type="Pfam" id="PF07714">
    <property type="entry name" value="PK_Tyr_Ser-Thr"/>
    <property type="match status" value="1"/>
</dbReference>